<evidence type="ECO:0000256" key="5">
    <source>
        <dbReference type="PIRNR" id="PIRNR038471"/>
    </source>
</evidence>
<proteinExistence type="inferred from homology"/>
<dbReference type="InterPro" id="IPR007221">
    <property type="entry name" value="MreC"/>
</dbReference>
<accession>A0A841R326</accession>
<dbReference type="Gene3D" id="2.40.10.340">
    <property type="entry name" value="Rod shape-determining protein MreC, domain 1"/>
    <property type="match status" value="1"/>
</dbReference>
<dbReference type="PIRSF" id="PIRSF038471">
    <property type="entry name" value="MreC"/>
    <property type="match status" value="1"/>
</dbReference>
<dbReference type="GO" id="GO:0005886">
    <property type="term" value="C:plasma membrane"/>
    <property type="evidence" value="ECO:0007669"/>
    <property type="project" value="TreeGrafter"/>
</dbReference>
<dbReference type="GO" id="GO:0008360">
    <property type="term" value="P:regulation of cell shape"/>
    <property type="evidence" value="ECO:0007669"/>
    <property type="project" value="UniProtKB-KW"/>
</dbReference>
<evidence type="ECO:0000259" key="6">
    <source>
        <dbReference type="Pfam" id="PF04085"/>
    </source>
</evidence>
<gene>
    <name evidence="7" type="ORF">HNR45_000814</name>
</gene>
<name>A0A841R326_9FIRM</name>
<dbReference type="InterPro" id="IPR042175">
    <property type="entry name" value="Cell/Rod_MreC_2"/>
</dbReference>
<evidence type="ECO:0000256" key="2">
    <source>
        <dbReference type="ARBA" id="ARBA00013855"/>
    </source>
</evidence>
<dbReference type="EMBL" id="JACHHI010000003">
    <property type="protein sequence ID" value="MBB6477781.1"/>
    <property type="molecule type" value="Genomic_DNA"/>
</dbReference>
<dbReference type="InterPro" id="IPR055342">
    <property type="entry name" value="MreC_beta-barrel_core"/>
</dbReference>
<reference evidence="7 8" key="1">
    <citation type="submission" date="2020-08" db="EMBL/GenBank/DDBJ databases">
        <title>Genomic Encyclopedia of Type Strains, Phase IV (KMG-IV): sequencing the most valuable type-strain genomes for metagenomic binning, comparative biology and taxonomic classification.</title>
        <authorList>
            <person name="Goeker M."/>
        </authorList>
    </citation>
    <scope>NUCLEOTIDE SEQUENCE [LARGE SCALE GENOMIC DNA]</scope>
    <source>
        <strain evidence="7 8">DSM 21255</strain>
    </source>
</reference>
<keyword evidence="8" id="KW-1185">Reference proteome</keyword>
<feature type="domain" description="Rod shape-determining protein MreC beta-barrel core" evidence="6">
    <location>
        <begin position="121"/>
        <end position="270"/>
    </location>
</feature>
<dbReference type="Pfam" id="PF04085">
    <property type="entry name" value="MreC"/>
    <property type="match status" value="1"/>
</dbReference>
<dbReference type="PANTHER" id="PTHR34138">
    <property type="entry name" value="CELL SHAPE-DETERMINING PROTEIN MREC"/>
    <property type="match status" value="1"/>
</dbReference>
<protein>
    <recommendedName>
        <fullName evidence="2 5">Cell shape-determining protein MreC</fullName>
    </recommendedName>
    <alternativeName>
        <fullName evidence="4 5">Cell shape protein MreC</fullName>
    </alternativeName>
</protein>
<sequence length="297" mass="31915">MRGMERRTLIWAVAILLLIGLVGWAWRHREAVPFVTQPLVAAATPFEYGTARVAQEVLAGATILRGAVTGYAELHQLRAENDALRGALTAHREMIAENERLRGLLQFEATYPQYQVLAARVITRDDGGWTQSAVIDRGQAEGLTKYMAVMLPQGVVGFVSDVYPHSARIQFILDPRTAVGGIVQRPQSRVAALVSGNGNDVAHPEMIDIVKEGDIVVGDAVVTSGYGGLYPKGLLIGTVKEIVPDPSGVVKRAVLTPAVDFTKLEEVLVILNASTAAVPLEQMPNLVPDAPQEGVKG</sequence>
<comment type="similarity">
    <text evidence="1 5">Belongs to the MreC family.</text>
</comment>
<dbReference type="InterPro" id="IPR042177">
    <property type="entry name" value="Cell/Rod_1"/>
</dbReference>
<dbReference type="Proteomes" id="UP000591941">
    <property type="component" value="Unassembled WGS sequence"/>
</dbReference>
<evidence type="ECO:0000256" key="4">
    <source>
        <dbReference type="ARBA" id="ARBA00032089"/>
    </source>
</evidence>
<dbReference type="NCBIfam" id="TIGR00219">
    <property type="entry name" value="mreC"/>
    <property type="match status" value="1"/>
</dbReference>
<evidence type="ECO:0000256" key="3">
    <source>
        <dbReference type="ARBA" id="ARBA00022960"/>
    </source>
</evidence>
<dbReference type="OrthoDB" id="9792313at2"/>
<dbReference type="PANTHER" id="PTHR34138:SF1">
    <property type="entry name" value="CELL SHAPE-DETERMINING PROTEIN MREC"/>
    <property type="match status" value="1"/>
</dbReference>
<dbReference type="Gene3D" id="2.40.10.350">
    <property type="entry name" value="Rod shape-determining protein MreC, domain 2"/>
    <property type="match status" value="1"/>
</dbReference>
<comment type="function">
    <text evidence="5">Involved in formation and maintenance of cell shape.</text>
</comment>
<evidence type="ECO:0000256" key="1">
    <source>
        <dbReference type="ARBA" id="ARBA00009369"/>
    </source>
</evidence>
<evidence type="ECO:0000313" key="8">
    <source>
        <dbReference type="Proteomes" id="UP000591941"/>
    </source>
</evidence>
<organism evidence="7 8">
    <name type="scientific">Negativicoccus succinicivorans</name>
    <dbReference type="NCBI Taxonomy" id="620903"/>
    <lineage>
        <taxon>Bacteria</taxon>
        <taxon>Bacillati</taxon>
        <taxon>Bacillota</taxon>
        <taxon>Negativicutes</taxon>
        <taxon>Veillonellales</taxon>
        <taxon>Veillonellaceae</taxon>
        <taxon>Negativicoccus</taxon>
    </lineage>
</organism>
<keyword evidence="3 5" id="KW-0133">Cell shape</keyword>
<evidence type="ECO:0000313" key="7">
    <source>
        <dbReference type="EMBL" id="MBB6477781.1"/>
    </source>
</evidence>
<comment type="caution">
    <text evidence="7">The sequence shown here is derived from an EMBL/GenBank/DDBJ whole genome shotgun (WGS) entry which is preliminary data.</text>
</comment>
<dbReference type="AlphaFoldDB" id="A0A841R326"/>